<dbReference type="InterPro" id="IPR007921">
    <property type="entry name" value="CHAP_dom"/>
</dbReference>
<keyword evidence="1" id="KW-0732">Signal</keyword>
<evidence type="ECO:0000313" key="3">
    <source>
        <dbReference type="EMBL" id="MBB5840559.1"/>
    </source>
</evidence>
<dbReference type="SUPFAM" id="SSF54001">
    <property type="entry name" value="Cysteine proteinases"/>
    <property type="match status" value="1"/>
</dbReference>
<evidence type="ECO:0000313" key="4">
    <source>
        <dbReference type="Proteomes" id="UP000549971"/>
    </source>
</evidence>
<protein>
    <recommendedName>
        <fullName evidence="2">Peptidase C51 domain-containing protein</fullName>
    </recommendedName>
</protein>
<dbReference type="Pfam" id="PF05257">
    <property type="entry name" value="CHAP"/>
    <property type="match status" value="1"/>
</dbReference>
<feature type="signal peptide" evidence="1">
    <location>
        <begin position="1"/>
        <end position="25"/>
    </location>
</feature>
<keyword evidence="4" id="KW-1185">Reference proteome</keyword>
<name>A0A7W9JE99_9ACTN</name>
<dbReference type="Proteomes" id="UP000549971">
    <property type="component" value="Unassembled WGS sequence"/>
</dbReference>
<accession>A0A7W9JE99</accession>
<dbReference type="RefSeq" id="WP_184803006.1">
    <property type="nucleotide sequence ID" value="NZ_JACHMY010000001.1"/>
</dbReference>
<evidence type="ECO:0000256" key="1">
    <source>
        <dbReference type="SAM" id="SignalP"/>
    </source>
</evidence>
<organism evidence="3 4">
    <name type="scientific">Kribbella italica</name>
    <dbReference type="NCBI Taxonomy" id="1540520"/>
    <lineage>
        <taxon>Bacteria</taxon>
        <taxon>Bacillati</taxon>
        <taxon>Actinomycetota</taxon>
        <taxon>Actinomycetes</taxon>
        <taxon>Propionibacteriales</taxon>
        <taxon>Kribbellaceae</taxon>
        <taxon>Kribbella</taxon>
    </lineage>
</organism>
<reference evidence="3 4" key="1">
    <citation type="submission" date="2020-08" db="EMBL/GenBank/DDBJ databases">
        <title>Sequencing the genomes of 1000 actinobacteria strains.</title>
        <authorList>
            <person name="Klenk H.-P."/>
        </authorList>
    </citation>
    <scope>NUCLEOTIDE SEQUENCE [LARGE SCALE GENOMIC DNA]</scope>
    <source>
        <strain evidence="3 4">DSM 28967</strain>
    </source>
</reference>
<proteinExistence type="predicted"/>
<comment type="caution">
    <text evidence="3">The sequence shown here is derived from an EMBL/GenBank/DDBJ whole genome shotgun (WGS) entry which is preliminary data.</text>
</comment>
<feature type="domain" description="Peptidase C51" evidence="2">
    <location>
        <begin position="202"/>
        <end position="265"/>
    </location>
</feature>
<dbReference type="EMBL" id="JACHMY010000001">
    <property type="protein sequence ID" value="MBB5840559.1"/>
    <property type="molecule type" value="Genomic_DNA"/>
</dbReference>
<feature type="chain" id="PRO_5031378634" description="Peptidase C51 domain-containing protein" evidence="1">
    <location>
        <begin position="26"/>
        <end position="314"/>
    </location>
</feature>
<dbReference type="InterPro" id="IPR038765">
    <property type="entry name" value="Papain-like_cys_pep_sf"/>
</dbReference>
<dbReference type="AlphaFoldDB" id="A0A7W9JE99"/>
<dbReference type="Gene3D" id="3.90.1720.10">
    <property type="entry name" value="endopeptidase domain like (from Nostoc punctiforme)"/>
    <property type="match status" value="1"/>
</dbReference>
<evidence type="ECO:0000259" key="2">
    <source>
        <dbReference type="Pfam" id="PF05257"/>
    </source>
</evidence>
<sequence>MIVKAALAGVCFVLGVALVPPIAAARGGSSACVAVPGAGEVSLDAEQQSNLSVVLATGDQLRVSPEGKVIAVMTALTESALRNLGHGDTAGPDSRGLFQQRNGWGPLAVRMDPEGASVLFYTALLNVPGWLEMDPWLAAQEVQRSAFSDGSNYKANYARAQRLSGSSADSPCGPATPAVDDGELPGAQAAVTRALELVGQRGYYQLCARLAANIWGRPRAGYASAAEQWSQMVASGNAHVDRQPPVGALVFWDTGGLYGHVAVYVGDGRIVSNDINDQVPGEGGVYLVDLTTIETEWNATYLGWAPPIYQSTST</sequence>
<gene>
    <name evidence="3" type="ORF">HDA39_007293</name>
</gene>